<feature type="domain" description="HhH-GPD" evidence="5">
    <location>
        <begin position="53"/>
        <end position="204"/>
    </location>
</feature>
<evidence type="ECO:0000256" key="3">
    <source>
        <dbReference type="ARBA" id="ARBA00022763"/>
    </source>
</evidence>
<keyword evidence="6" id="KW-0326">Glycosidase</keyword>
<proteinExistence type="predicted"/>
<evidence type="ECO:0000259" key="5">
    <source>
        <dbReference type="SMART" id="SM00478"/>
    </source>
</evidence>
<dbReference type="AlphaFoldDB" id="A0A0D7X5J6"/>
<dbReference type="SMART" id="SM00478">
    <property type="entry name" value="ENDO3c"/>
    <property type="match status" value="1"/>
</dbReference>
<name>A0A0D7X5J6_9BACL</name>
<dbReference type="GO" id="GO:0032993">
    <property type="term" value="C:protein-DNA complex"/>
    <property type="evidence" value="ECO:0007669"/>
    <property type="project" value="TreeGrafter"/>
</dbReference>
<dbReference type="GO" id="GO:0008725">
    <property type="term" value="F:DNA-3-methyladenine glycosylase activity"/>
    <property type="evidence" value="ECO:0007669"/>
    <property type="project" value="TreeGrafter"/>
</dbReference>
<evidence type="ECO:0000256" key="1">
    <source>
        <dbReference type="ARBA" id="ARBA00000086"/>
    </source>
</evidence>
<dbReference type="SUPFAM" id="SSF48150">
    <property type="entry name" value="DNA-glycosylase"/>
    <property type="match status" value="1"/>
</dbReference>
<keyword evidence="4" id="KW-0234">DNA repair</keyword>
<sequence>MQTVITKNFDYGEKEINYLKNVDTVLGTAMTQMGKVERVIIPDLFAALVHAIVGQLISAKAVQTIWARMQEKLGAMNSENIATQSVEAIQSCGITMKKAACILNIAQTIEQGLLDLQELYELSDTQVIQKLSSLHGIGPWTAEMMLINSMERPDVVSWGDIAIRRGMMKLYNLDSLTRKQFEEYRRVYSPYGSVASIYLWSISFR</sequence>
<dbReference type="OrthoDB" id="9785929at2"/>
<dbReference type="GO" id="GO:0006307">
    <property type="term" value="P:DNA alkylation repair"/>
    <property type="evidence" value="ECO:0007669"/>
    <property type="project" value="TreeGrafter"/>
</dbReference>
<dbReference type="InterPro" id="IPR003265">
    <property type="entry name" value="HhH-GPD_domain"/>
</dbReference>
<dbReference type="InterPro" id="IPR011257">
    <property type="entry name" value="DNA_glycosylase"/>
</dbReference>
<dbReference type="Pfam" id="PF00730">
    <property type="entry name" value="HhH-GPD"/>
    <property type="match status" value="1"/>
</dbReference>
<dbReference type="Gene3D" id="1.10.340.30">
    <property type="entry name" value="Hypothetical protein, domain 2"/>
    <property type="match status" value="1"/>
</dbReference>
<dbReference type="PANTHER" id="PTHR43003">
    <property type="entry name" value="DNA-3-METHYLADENINE GLYCOSYLASE"/>
    <property type="match status" value="1"/>
</dbReference>
<evidence type="ECO:0000313" key="6">
    <source>
        <dbReference type="EMBL" id="KJD46263.1"/>
    </source>
</evidence>
<keyword evidence="7" id="KW-1185">Reference proteome</keyword>
<keyword evidence="6" id="KW-0378">Hydrolase</keyword>
<comment type="catalytic activity">
    <reaction evidence="1">
        <text>Hydrolysis of alkylated DNA, releasing 3-methyladenine, 3-methylguanine, 7-methylguanine and 7-methyladenine.</text>
        <dbReference type="EC" id="3.2.2.21"/>
    </reaction>
</comment>
<dbReference type="CDD" id="cd00056">
    <property type="entry name" value="ENDO3c"/>
    <property type="match status" value="1"/>
</dbReference>
<dbReference type="EC" id="3.2.2.21" evidence="2"/>
<dbReference type="PANTHER" id="PTHR43003:SF5">
    <property type="entry name" value="DNA-3-METHYLADENINE GLYCOSYLASE"/>
    <property type="match status" value="1"/>
</dbReference>
<gene>
    <name evidence="6" type="ORF">QD47_06775</name>
</gene>
<evidence type="ECO:0000256" key="2">
    <source>
        <dbReference type="ARBA" id="ARBA00012000"/>
    </source>
</evidence>
<evidence type="ECO:0000313" key="7">
    <source>
        <dbReference type="Proteomes" id="UP000032534"/>
    </source>
</evidence>
<accession>A0A0D7X5J6</accession>
<dbReference type="GO" id="GO:0005737">
    <property type="term" value="C:cytoplasm"/>
    <property type="evidence" value="ECO:0007669"/>
    <property type="project" value="TreeGrafter"/>
</dbReference>
<dbReference type="RefSeq" id="WP_044645412.1">
    <property type="nucleotide sequence ID" value="NZ_JTHP01000009.1"/>
</dbReference>
<dbReference type="GO" id="GO:0006285">
    <property type="term" value="P:base-excision repair, AP site formation"/>
    <property type="evidence" value="ECO:0007669"/>
    <property type="project" value="TreeGrafter"/>
</dbReference>
<comment type="caution">
    <text evidence="6">The sequence shown here is derived from an EMBL/GenBank/DDBJ whole genome shotgun (WGS) entry which is preliminary data.</text>
</comment>
<dbReference type="Proteomes" id="UP000032534">
    <property type="component" value="Unassembled WGS sequence"/>
</dbReference>
<dbReference type="GO" id="GO:0043916">
    <property type="term" value="F:DNA-7-methylguanine glycosylase activity"/>
    <property type="evidence" value="ECO:0007669"/>
    <property type="project" value="TreeGrafter"/>
</dbReference>
<dbReference type="Gene3D" id="1.10.1670.40">
    <property type="match status" value="1"/>
</dbReference>
<dbReference type="InterPro" id="IPR051912">
    <property type="entry name" value="Alkylbase_DNA_Glycosylase/TA"/>
</dbReference>
<reference evidence="6 7" key="1">
    <citation type="submission" date="2014-11" db="EMBL/GenBank/DDBJ databases">
        <title>Draft Genome Sequences of Paenibacillus polymyxa NRRL B-30509 and Paenibacillus terrae NRRL B-30644, Strains from a Poultry Environment that Produce Tridecaptin A and Paenicidins.</title>
        <authorList>
            <person name="van Belkum M.J."/>
            <person name="Lohans C.T."/>
            <person name="Vederas J.C."/>
        </authorList>
    </citation>
    <scope>NUCLEOTIDE SEQUENCE [LARGE SCALE GENOMIC DNA]</scope>
    <source>
        <strain evidence="6 7">NRRL B-30644</strain>
    </source>
</reference>
<dbReference type="GO" id="GO:0032131">
    <property type="term" value="F:alkylated DNA binding"/>
    <property type="evidence" value="ECO:0007669"/>
    <property type="project" value="TreeGrafter"/>
</dbReference>
<organism evidence="6 7">
    <name type="scientific">Paenibacillus terrae</name>
    <dbReference type="NCBI Taxonomy" id="159743"/>
    <lineage>
        <taxon>Bacteria</taxon>
        <taxon>Bacillati</taxon>
        <taxon>Bacillota</taxon>
        <taxon>Bacilli</taxon>
        <taxon>Bacillales</taxon>
        <taxon>Paenibacillaceae</taxon>
        <taxon>Paenibacillus</taxon>
    </lineage>
</organism>
<evidence type="ECO:0000256" key="4">
    <source>
        <dbReference type="ARBA" id="ARBA00023204"/>
    </source>
</evidence>
<dbReference type="PATRIC" id="fig|159743.3.peg.1479"/>
<protein>
    <recommendedName>
        <fullName evidence="2">DNA-3-methyladenine glycosylase II</fullName>
        <ecNumber evidence="2">3.2.2.21</ecNumber>
    </recommendedName>
</protein>
<dbReference type="EMBL" id="JTHP01000009">
    <property type="protein sequence ID" value="KJD46263.1"/>
    <property type="molecule type" value="Genomic_DNA"/>
</dbReference>
<keyword evidence="3" id="KW-0227">DNA damage</keyword>